<keyword evidence="3" id="KW-1185">Reference proteome</keyword>
<dbReference type="PROSITE" id="PS52031">
    <property type="entry name" value="GG_LECTIN"/>
    <property type="match status" value="1"/>
</dbReference>
<reference evidence="3" key="1">
    <citation type="journal article" date="2011" name="Genome Biol.">
        <title>Comparative genomics of the social amoebae Dictyostelium discoideum and Dictyostelium purpureum.</title>
        <authorList>
            <consortium name="US DOE Joint Genome Institute (JGI-PGF)"/>
            <person name="Sucgang R."/>
            <person name="Kuo A."/>
            <person name="Tian X."/>
            <person name="Salerno W."/>
            <person name="Parikh A."/>
            <person name="Feasley C.L."/>
            <person name="Dalin E."/>
            <person name="Tu H."/>
            <person name="Huang E."/>
            <person name="Barry K."/>
            <person name="Lindquist E."/>
            <person name="Shapiro H."/>
            <person name="Bruce D."/>
            <person name="Schmutz J."/>
            <person name="Salamov A."/>
            <person name="Fey P."/>
            <person name="Gaudet P."/>
            <person name="Anjard C."/>
            <person name="Babu M.M."/>
            <person name="Basu S."/>
            <person name="Bushmanova Y."/>
            <person name="van der Wel H."/>
            <person name="Katoh-Kurasawa M."/>
            <person name="Dinh C."/>
            <person name="Coutinho P.M."/>
            <person name="Saito T."/>
            <person name="Elias M."/>
            <person name="Schaap P."/>
            <person name="Kay R.R."/>
            <person name="Henrissat B."/>
            <person name="Eichinger L."/>
            <person name="Rivero F."/>
            <person name="Putnam N.H."/>
            <person name="West C.M."/>
            <person name="Loomis W.F."/>
            <person name="Chisholm R.L."/>
            <person name="Shaulsky G."/>
            <person name="Strassmann J.E."/>
            <person name="Queller D.C."/>
            <person name="Kuspa A."/>
            <person name="Grigoriev I.V."/>
        </authorList>
    </citation>
    <scope>NUCLEOTIDE SEQUENCE [LARGE SCALE GENOMIC DNA]</scope>
    <source>
        <strain evidence="3">QSDP1</strain>
    </source>
</reference>
<gene>
    <name evidence="2" type="ORF">DICPUDRAFT_96568</name>
</gene>
<dbReference type="PANTHER" id="PTHR15535:SF29">
    <property type="entry name" value="PROTEIN DDB_G0287365"/>
    <property type="match status" value="1"/>
</dbReference>
<dbReference type="OrthoDB" id="440755at2759"/>
<evidence type="ECO:0000313" key="2">
    <source>
        <dbReference type="EMBL" id="EGC39386.1"/>
    </source>
</evidence>
<dbReference type="EMBL" id="GL870958">
    <property type="protein sequence ID" value="EGC39386.1"/>
    <property type="molecule type" value="Genomic_DNA"/>
</dbReference>
<dbReference type="AlphaFoldDB" id="F0Z9H8"/>
<proteinExistence type="predicted"/>
<organism evidence="2 3">
    <name type="scientific">Dictyostelium purpureum</name>
    <name type="common">Slime mold</name>
    <dbReference type="NCBI Taxonomy" id="5786"/>
    <lineage>
        <taxon>Eukaryota</taxon>
        <taxon>Amoebozoa</taxon>
        <taxon>Evosea</taxon>
        <taxon>Eumycetozoa</taxon>
        <taxon>Dictyostelia</taxon>
        <taxon>Dictyosteliales</taxon>
        <taxon>Dictyosteliaceae</taxon>
        <taxon>Dictyostelium</taxon>
    </lineage>
</organism>
<dbReference type="Pfam" id="PF15711">
    <property type="entry name" value="ILEI"/>
    <property type="match status" value="1"/>
</dbReference>
<dbReference type="InterPro" id="IPR052252">
    <property type="entry name" value="CEMIP/CEMIP2"/>
</dbReference>
<dbReference type="RefSeq" id="XP_003284060.1">
    <property type="nucleotide sequence ID" value="XM_003284012.1"/>
</dbReference>
<dbReference type="InParanoid" id="F0Z9H8"/>
<dbReference type="Proteomes" id="UP000001064">
    <property type="component" value="Unassembled WGS sequence"/>
</dbReference>
<dbReference type="KEGG" id="dpp:DICPUDRAFT_96568"/>
<evidence type="ECO:0000313" key="3">
    <source>
        <dbReference type="Proteomes" id="UP000001064"/>
    </source>
</evidence>
<feature type="domain" description="ILEI/PANDER" evidence="1">
    <location>
        <begin position="504"/>
        <end position="596"/>
    </location>
</feature>
<name>F0Z9H8_DICPU</name>
<dbReference type="GeneID" id="10509965"/>
<protein>
    <recommendedName>
        <fullName evidence="1">ILEI/PANDER domain-containing protein</fullName>
    </recommendedName>
</protein>
<dbReference type="VEuPathDB" id="AmoebaDB:DICPUDRAFT_96568"/>
<sequence>MINNNNCSNNKIDTAIYFDNNKLLDFKVKDVNTNLEKLRESLGDLVPYCNVFIGKDGPIDSEQEEFTKVSDVLIGGAIHFKTQDSISRDAIQVKTARKVNAKSHPELANANTAVLSSPIVDATSCTVVAEQSNAVVTSAGLNVTTTATANATNVGTIATTQQIPLCNNVLNEDGASKMGISLKNINVEENRKKIFEYCKNLPLKYSIDPETFQDRYEIVQWDLNNALIFPPQETLSFMTKSTFNSIEHNAHKGGLYTWNGTMALKSIFNFINKGQVESEKSQSVESKTVYSYTHGMIPRLEIRIEPDYITLKDNFIKSLGEASKDLGTLKQFLKNNEFFPTRYTLGGKISSTGYKKDCAESDKESFGFTLENRFKFSFHDPIDLDFGFNVDNKSDSGTKITGNYLFDEKRVSGGDRTLKDDFGKYILSLENIQDCSIIEIGNLCSIWTILKNQNRDLHDKCINLLNSEAKTVNIQVYSSVETNKFKGYSKFIINGKEIDCGNNQGFNVVILDSKGLNLDSKSFNTSSFFFFINSSKKFTRYLKSIKDGKIILLSVNGDGFSHLSEEAQKELIDLGIDHVEFFESNSSFCAILKKGDKNSVVQNSKDSSVAYCEKKFIVINKN</sequence>
<dbReference type="PANTHER" id="PTHR15535">
    <property type="entry name" value="TRANSMEMBRANE PROTEIN 2-RELATED"/>
    <property type="match status" value="1"/>
</dbReference>
<accession>F0Z9H8</accession>
<dbReference type="InterPro" id="IPR039477">
    <property type="entry name" value="ILEI/PANDER_dom"/>
</dbReference>
<evidence type="ECO:0000259" key="1">
    <source>
        <dbReference type="Pfam" id="PF15711"/>
    </source>
</evidence>